<dbReference type="Gene3D" id="3.60.15.10">
    <property type="entry name" value="Ribonuclease Z/Hydroxyacylglutathione hydrolase-like"/>
    <property type="match status" value="1"/>
</dbReference>
<dbReference type="SUPFAM" id="SSF56281">
    <property type="entry name" value="Metallo-hydrolase/oxidoreductase"/>
    <property type="match status" value="1"/>
</dbReference>
<dbReference type="Pfam" id="PF07521">
    <property type="entry name" value="RMMBL"/>
    <property type="match status" value="1"/>
</dbReference>
<evidence type="ECO:0000313" key="5">
    <source>
        <dbReference type="Proteomes" id="UP001238163"/>
    </source>
</evidence>
<dbReference type="EMBL" id="JAUSVL010000001">
    <property type="protein sequence ID" value="MDQ0291378.1"/>
    <property type="molecule type" value="Genomic_DNA"/>
</dbReference>
<dbReference type="InterPro" id="IPR050698">
    <property type="entry name" value="MBL"/>
</dbReference>
<dbReference type="RefSeq" id="WP_307264088.1">
    <property type="nucleotide sequence ID" value="NZ_JAUSVL010000001.1"/>
</dbReference>
<keyword evidence="5" id="KW-1185">Reference proteome</keyword>
<dbReference type="Pfam" id="PF10996">
    <property type="entry name" value="Beta-Casp"/>
    <property type="match status" value="1"/>
</dbReference>
<evidence type="ECO:0000259" key="3">
    <source>
        <dbReference type="SMART" id="SM01027"/>
    </source>
</evidence>
<dbReference type="InterPro" id="IPR001279">
    <property type="entry name" value="Metallo-B-lactamas"/>
</dbReference>
<dbReference type="AlphaFoldDB" id="A0AAE3VJ43"/>
<dbReference type="GO" id="GO:0004521">
    <property type="term" value="F:RNA endonuclease activity"/>
    <property type="evidence" value="ECO:0007669"/>
    <property type="project" value="TreeGrafter"/>
</dbReference>
<dbReference type="SMART" id="SM00849">
    <property type="entry name" value="Lactamase_B"/>
    <property type="match status" value="1"/>
</dbReference>
<protein>
    <submittedName>
        <fullName evidence="4">Metallo-beta-lactamase family protein</fullName>
    </submittedName>
</protein>
<dbReference type="InterPro" id="IPR036866">
    <property type="entry name" value="RibonucZ/Hydroxyglut_hydro"/>
</dbReference>
<feature type="domain" description="Metallo-beta-lactamase" evidence="2">
    <location>
        <begin position="15"/>
        <end position="252"/>
    </location>
</feature>
<dbReference type="SMART" id="SM01027">
    <property type="entry name" value="Beta-Casp"/>
    <property type="match status" value="1"/>
</dbReference>
<evidence type="ECO:0000313" key="4">
    <source>
        <dbReference type="EMBL" id="MDQ0291378.1"/>
    </source>
</evidence>
<dbReference type="Pfam" id="PF00753">
    <property type="entry name" value="Lactamase_B"/>
    <property type="match status" value="1"/>
</dbReference>
<gene>
    <name evidence="4" type="ORF">J3R75_003485</name>
</gene>
<dbReference type="InterPro" id="IPR011108">
    <property type="entry name" value="RMMBL"/>
</dbReference>
<evidence type="ECO:0000259" key="2">
    <source>
        <dbReference type="SMART" id="SM00849"/>
    </source>
</evidence>
<dbReference type="Gene3D" id="3.40.50.10890">
    <property type="match status" value="1"/>
</dbReference>
<name>A0AAE3VJ43_9BACT</name>
<feature type="domain" description="Beta-Casp" evidence="3">
    <location>
        <begin position="257"/>
        <end position="378"/>
    </location>
</feature>
<keyword evidence="1" id="KW-0378">Hydrolase</keyword>
<organism evidence="4 5">
    <name type="scientific">Oligosphaera ethanolica</name>
    <dbReference type="NCBI Taxonomy" id="760260"/>
    <lineage>
        <taxon>Bacteria</taxon>
        <taxon>Pseudomonadati</taxon>
        <taxon>Lentisphaerota</taxon>
        <taxon>Oligosphaeria</taxon>
        <taxon>Oligosphaerales</taxon>
        <taxon>Oligosphaeraceae</taxon>
        <taxon>Oligosphaera</taxon>
    </lineage>
</organism>
<dbReference type="InterPro" id="IPR022712">
    <property type="entry name" value="Beta_Casp"/>
</dbReference>
<reference evidence="4" key="1">
    <citation type="submission" date="2023-07" db="EMBL/GenBank/DDBJ databases">
        <title>Genomic Encyclopedia of Type Strains, Phase IV (KMG-IV): sequencing the most valuable type-strain genomes for metagenomic binning, comparative biology and taxonomic classification.</title>
        <authorList>
            <person name="Goeker M."/>
        </authorList>
    </citation>
    <scope>NUCLEOTIDE SEQUENCE</scope>
    <source>
        <strain evidence="4">DSM 24202</strain>
    </source>
</reference>
<sequence>MEFAISFYGATQNVTGSRYLLRANNKNIMIDCGLYQERSLKERNWQDFPFPPAKVDAVVLTHAHLDHCGLLPRLVKAGFTGSIYATRASVDIAKIIMLDCAKINEEDAEFKRKRHLREGRQGPFPDVPLYTVEDAEAVFPKLVPWDFNKPIDLDEGIQAEFLEVGHILGAACVRFTVTQGQESRSVIFSGDVGRWDMPILRDPEALGPADYVVCESTYGDRRHGEQADIPEELAEVINDTDQRGGNIIIPSFAVERTQELIYYLAQLLKANRIPHLRIFVDSPMAIKVTEVFKRHPYLFDTDTTKLMRSFRMPGVTMVRSVAESKSINHIRGSAIVIAGSGMCTGGRIKHHLGHNISRPESTVLFVGYQAEGTLGRIILDGAPKVRILGEEYDVKARITKITGFSAHADQQELCRWLKTLSNKPRKVFVTHGEVNASKTFAKLLKDDFGWNSVVPQYNTTVKLD</sequence>
<dbReference type="Proteomes" id="UP001238163">
    <property type="component" value="Unassembled WGS sequence"/>
</dbReference>
<evidence type="ECO:0000256" key="1">
    <source>
        <dbReference type="ARBA" id="ARBA00022801"/>
    </source>
</evidence>
<accession>A0AAE3VJ43</accession>
<proteinExistence type="predicted"/>
<dbReference type="PANTHER" id="PTHR11203">
    <property type="entry name" value="CLEAVAGE AND POLYADENYLATION SPECIFICITY FACTOR FAMILY MEMBER"/>
    <property type="match status" value="1"/>
</dbReference>
<comment type="caution">
    <text evidence="4">The sequence shown here is derived from an EMBL/GenBank/DDBJ whole genome shotgun (WGS) entry which is preliminary data.</text>
</comment>
<dbReference type="CDD" id="cd16295">
    <property type="entry name" value="TTHA0252-CPSF-like_MBL-fold"/>
    <property type="match status" value="1"/>
</dbReference>
<dbReference type="GO" id="GO:0016787">
    <property type="term" value="F:hydrolase activity"/>
    <property type="evidence" value="ECO:0007669"/>
    <property type="project" value="UniProtKB-KW"/>
</dbReference>
<dbReference type="PANTHER" id="PTHR11203:SF37">
    <property type="entry name" value="INTEGRATOR COMPLEX SUBUNIT 11"/>
    <property type="match status" value="1"/>
</dbReference>